<evidence type="ECO:0000256" key="4">
    <source>
        <dbReference type="ARBA" id="ARBA00022763"/>
    </source>
</evidence>
<dbReference type="AlphaFoldDB" id="A0A0S4TSF0"/>
<dbReference type="SUPFAM" id="SSF53155">
    <property type="entry name" value="Methylated DNA-protein cysteine methyltransferase domain"/>
    <property type="match status" value="1"/>
</dbReference>
<evidence type="ECO:0000313" key="8">
    <source>
        <dbReference type="EMBL" id="CUV12415.1"/>
    </source>
</evidence>
<dbReference type="EMBL" id="LN899819">
    <property type="protein sequence ID" value="CUV12415.1"/>
    <property type="molecule type" value="Genomic_DNA"/>
</dbReference>
<comment type="catalytic activity">
    <reaction evidence="1">
        <text>a 4-O-methyl-thymidine in DNA + L-cysteinyl-[protein] = a thymidine in DNA + S-methyl-L-cysteinyl-[protein]</text>
        <dbReference type="Rhea" id="RHEA:53428"/>
        <dbReference type="Rhea" id="RHEA-COMP:10131"/>
        <dbReference type="Rhea" id="RHEA-COMP:10132"/>
        <dbReference type="Rhea" id="RHEA-COMP:13555"/>
        <dbReference type="Rhea" id="RHEA-COMP:13556"/>
        <dbReference type="ChEBI" id="CHEBI:29950"/>
        <dbReference type="ChEBI" id="CHEBI:82612"/>
        <dbReference type="ChEBI" id="CHEBI:137386"/>
        <dbReference type="ChEBI" id="CHEBI:137387"/>
        <dbReference type="EC" id="2.1.1.63"/>
    </reaction>
</comment>
<dbReference type="InterPro" id="IPR036217">
    <property type="entry name" value="MethylDNA_cys_MeTrfase_DNAb"/>
</dbReference>
<feature type="domain" description="Methylated-DNA-[protein]-cysteine S-methyltransferase DNA binding" evidence="7">
    <location>
        <begin position="88"/>
        <end position="170"/>
    </location>
</feature>
<dbReference type="PROSITE" id="PS00374">
    <property type="entry name" value="MGMT"/>
    <property type="match status" value="1"/>
</dbReference>
<dbReference type="EC" id="2.1.1.63" evidence="8"/>
<keyword evidence="4" id="KW-0227">DNA damage</keyword>
<dbReference type="NCBIfam" id="TIGR00589">
    <property type="entry name" value="ogt"/>
    <property type="match status" value="1"/>
</dbReference>
<proteinExistence type="predicted"/>
<dbReference type="GO" id="GO:0003908">
    <property type="term" value="F:methylated-DNA-[protein]-cysteine S-methyltransferase activity"/>
    <property type="evidence" value="ECO:0007669"/>
    <property type="project" value="UniProtKB-EC"/>
</dbReference>
<evidence type="ECO:0000256" key="1">
    <source>
        <dbReference type="ARBA" id="ARBA00001286"/>
    </source>
</evidence>
<dbReference type="InterPro" id="IPR001497">
    <property type="entry name" value="MethylDNA_cys_MeTrfase_AS"/>
</dbReference>
<dbReference type="PANTHER" id="PTHR10815:SF13">
    <property type="entry name" value="METHYLATED-DNA--PROTEIN-CYSTEINE METHYLTRANSFERASE"/>
    <property type="match status" value="1"/>
</dbReference>
<dbReference type="InterPro" id="IPR036631">
    <property type="entry name" value="MGMT_N_sf"/>
</dbReference>
<keyword evidence="5" id="KW-0234">DNA repair</keyword>
<keyword evidence="3 8" id="KW-0808">Transferase</keyword>
<evidence type="ECO:0000259" key="7">
    <source>
        <dbReference type="Pfam" id="PF01035"/>
    </source>
</evidence>
<protein>
    <submittedName>
        <fullName evidence="8">Methylated-DNA-[protein]-cysteine S-methyltransferase</fullName>
        <ecNumber evidence="8">2.1.1.63</ecNumber>
    </submittedName>
</protein>
<dbReference type="InterPro" id="IPR014048">
    <property type="entry name" value="MethylDNA_cys_MeTrfase_DNA-bd"/>
</dbReference>
<evidence type="ECO:0000256" key="6">
    <source>
        <dbReference type="ARBA" id="ARBA00049348"/>
    </source>
</evidence>
<reference evidence="8" key="1">
    <citation type="submission" date="2015-10" db="EMBL/GenBank/DDBJ databases">
        <authorList>
            <person name="Gilbert D.G."/>
        </authorList>
    </citation>
    <scope>NUCLEOTIDE SEQUENCE</scope>
    <source>
        <strain evidence="8">Phyl III-seqv23</strain>
    </source>
</reference>
<evidence type="ECO:0000256" key="5">
    <source>
        <dbReference type="ARBA" id="ARBA00023204"/>
    </source>
</evidence>
<dbReference type="Pfam" id="PF01035">
    <property type="entry name" value="DNA_binding_1"/>
    <property type="match status" value="1"/>
</dbReference>
<dbReference type="Gene3D" id="1.10.10.10">
    <property type="entry name" value="Winged helix-like DNA-binding domain superfamily/Winged helix DNA-binding domain"/>
    <property type="match status" value="1"/>
</dbReference>
<organism evidence="8">
    <name type="scientific">Ralstonia solanacearum</name>
    <name type="common">Pseudomonas solanacearum</name>
    <dbReference type="NCBI Taxonomy" id="305"/>
    <lineage>
        <taxon>Bacteria</taxon>
        <taxon>Pseudomonadati</taxon>
        <taxon>Pseudomonadota</taxon>
        <taxon>Betaproteobacteria</taxon>
        <taxon>Burkholderiales</taxon>
        <taxon>Burkholderiaceae</taxon>
        <taxon>Ralstonia</taxon>
        <taxon>Ralstonia solanacearum species complex</taxon>
    </lineage>
</organism>
<dbReference type="CDD" id="cd06445">
    <property type="entry name" value="ATase"/>
    <property type="match status" value="1"/>
</dbReference>
<dbReference type="PANTHER" id="PTHR10815">
    <property type="entry name" value="METHYLATED-DNA--PROTEIN-CYSTEINE METHYLTRANSFERASE"/>
    <property type="match status" value="1"/>
</dbReference>
<dbReference type="InterPro" id="IPR036388">
    <property type="entry name" value="WH-like_DNA-bd_sf"/>
</dbReference>
<accession>A0A0S4TSF0</accession>
<dbReference type="GO" id="GO:0032259">
    <property type="term" value="P:methylation"/>
    <property type="evidence" value="ECO:0007669"/>
    <property type="project" value="UniProtKB-KW"/>
</dbReference>
<gene>
    <name evidence="8" type="primary">ogt</name>
    <name evidence="8" type="ORF">RUN39_v1_350029</name>
</gene>
<dbReference type="SUPFAM" id="SSF46767">
    <property type="entry name" value="Methylated DNA-protein cysteine methyltransferase, C-terminal domain"/>
    <property type="match status" value="1"/>
</dbReference>
<dbReference type="GO" id="GO:0006281">
    <property type="term" value="P:DNA repair"/>
    <property type="evidence" value="ECO:0007669"/>
    <property type="project" value="UniProtKB-KW"/>
</dbReference>
<comment type="catalytic activity">
    <reaction evidence="6">
        <text>a 6-O-methyl-2'-deoxyguanosine in DNA + L-cysteinyl-[protein] = S-methyl-L-cysteinyl-[protein] + a 2'-deoxyguanosine in DNA</text>
        <dbReference type="Rhea" id="RHEA:24000"/>
        <dbReference type="Rhea" id="RHEA-COMP:10131"/>
        <dbReference type="Rhea" id="RHEA-COMP:10132"/>
        <dbReference type="Rhea" id="RHEA-COMP:11367"/>
        <dbReference type="Rhea" id="RHEA-COMP:11368"/>
        <dbReference type="ChEBI" id="CHEBI:29950"/>
        <dbReference type="ChEBI" id="CHEBI:82612"/>
        <dbReference type="ChEBI" id="CHEBI:85445"/>
        <dbReference type="ChEBI" id="CHEBI:85448"/>
        <dbReference type="EC" id="2.1.1.63"/>
    </reaction>
</comment>
<name>A0A0S4TSF0_RALSL</name>
<evidence type="ECO:0000256" key="2">
    <source>
        <dbReference type="ARBA" id="ARBA00022603"/>
    </source>
</evidence>
<sequence length="173" mass="18869">MLDSQDCFSVPHTAMPSPFDAVLEAPFGKLGVRVAEGALWEIVYLPDSARTIDSADPLIRRLAHQLDAYYDDADAVFDVPLTHTGTGFQHRVWDAICAVPRGAVTTYGTIATQIRSAPRAVGQACGANRYPILIPCHRVVSASGIGGFSNHDEDGFHLNVKRWLLRHEGVMLT</sequence>
<evidence type="ECO:0000256" key="3">
    <source>
        <dbReference type="ARBA" id="ARBA00022679"/>
    </source>
</evidence>
<keyword evidence="2 8" id="KW-0489">Methyltransferase</keyword>